<dbReference type="GO" id="GO:0003677">
    <property type="term" value="F:DNA binding"/>
    <property type="evidence" value="ECO:0007669"/>
    <property type="project" value="UniProtKB-KW"/>
</dbReference>
<keyword evidence="4" id="KW-1185">Reference proteome</keyword>
<dbReference type="InterPro" id="IPR019554">
    <property type="entry name" value="Soluble_ligand-bd"/>
</dbReference>
<keyword evidence="1" id="KW-0812">Transmembrane</keyword>
<dbReference type="InterPro" id="IPR051675">
    <property type="entry name" value="Endo/Exo/Phosphatase_dom_1"/>
</dbReference>
<dbReference type="GO" id="GO:0015628">
    <property type="term" value="P:protein secretion by the type II secretion system"/>
    <property type="evidence" value="ECO:0007669"/>
    <property type="project" value="TreeGrafter"/>
</dbReference>
<dbReference type="InterPro" id="IPR010994">
    <property type="entry name" value="RuvA_2-like"/>
</dbReference>
<dbReference type="Pfam" id="PF10531">
    <property type="entry name" value="SLBB"/>
    <property type="match status" value="1"/>
</dbReference>
<dbReference type="PANTHER" id="PTHR21180">
    <property type="entry name" value="ENDONUCLEASE/EXONUCLEASE/PHOSPHATASE FAMILY DOMAIN-CONTAINING PROTEIN 1"/>
    <property type="match status" value="1"/>
</dbReference>
<keyword evidence="1" id="KW-1133">Transmembrane helix</keyword>
<gene>
    <name evidence="3" type="ORF">FN924_11020</name>
</gene>
<evidence type="ECO:0000313" key="4">
    <source>
        <dbReference type="Proteomes" id="UP000315215"/>
    </source>
</evidence>
<dbReference type="Pfam" id="PF12836">
    <property type="entry name" value="HHH_3"/>
    <property type="match status" value="1"/>
</dbReference>
<dbReference type="Proteomes" id="UP000315215">
    <property type="component" value="Chromosome"/>
</dbReference>
<dbReference type="AlphaFoldDB" id="A0A516KGY5"/>
<dbReference type="SMART" id="SM00278">
    <property type="entry name" value="HhH1"/>
    <property type="match status" value="2"/>
</dbReference>
<keyword evidence="1" id="KW-0472">Membrane</keyword>
<evidence type="ECO:0000259" key="2">
    <source>
        <dbReference type="SMART" id="SM00278"/>
    </source>
</evidence>
<dbReference type="OrthoDB" id="9790239at2"/>
<dbReference type="SUPFAM" id="SSF47781">
    <property type="entry name" value="RuvA domain 2-like"/>
    <property type="match status" value="1"/>
</dbReference>
<dbReference type="Gene3D" id="1.10.150.280">
    <property type="entry name" value="AF1531-like domain"/>
    <property type="match status" value="1"/>
</dbReference>
<dbReference type="InterPro" id="IPR003583">
    <property type="entry name" value="Hlx-hairpin-Hlx_DNA-bd_motif"/>
</dbReference>
<evidence type="ECO:0000313" key="3">
    <source>
        <dbReference type="EMBL" id="QDP40668.1"/>
    </source>
</evidence>
<evidence type="ECO:0000256" key="1">
    <source>
        <dbReference type="SAM" id="Phobius"/>
    </source>
</evidence>
<protein>
    <submittedName>
        <fullName evidence="3">ComEA family DNA-binding protein</fullName>
    </submittedName>
</protein>
<dbReference type="GO" id="GO:0006281">
    <property type="term" value="P:DNA repair"/>
    <property type="evidence" value="ECO:0007669"/>
    <property type="project" value="InterPro"/>
</dbReference>
<dbReference type="EMBL" id="CP041666">
    <property type="protein sequence ID" value="QDP40668.1"/>
    <property type="molecule type" value="Genomic_DNA"/>
</dbReference>
<name>A0A516KGY5_9BACI</name>
<dbReference type="InterPro" id="IPR004509">
    <property type="entry name" value="Competence_ComEA_HhH"/>
</dbReference>
<organism evidence="3 4">
    <name type="scientific">Radiobacillus deserti</name>
    <dbReference type="NCBI Taxonomy" id="2594883"/>
    <lineage>
        <taxon>Bacteria</taxon>
        <taxon>Bacillati</taxon>
        <taxon>Bacillota</taxon>
        <taxon>Bacilli</taxon>
        <taxon>Bacillales</taxon>
        <taxon>Bacillaceae</taxon>
        <taxon>Radiobacillus</taxon>
    </lineage>
</organism>
<dbReference type="Gene3D" id="3.10.20.600">
    <property type="match status" value="1"/>
</dbReference>
<accession>A0A516KGY5</accession>
<proteinExistence type="predicted"/>
<feature type="domain" description="Helix-hairpin-helix DNA-binding motif class 1" evidence="2">
    <location>
        <begin position="153"/>
        <end position="172"/>
    </location>
</feature>
<dbReference type="KEGG" id="aqt:FN924_11020"/>
<dbReference type="PANTHER" id="PTHR21180:SF32">
    <property type="entry name" value="ENDONUCLEASE_EXONUCLEASE_PHOSPHATASE FAMILY DOMAIN-CONTAINING PROTEIN 1"/>
    <property type="match status" value="1"/>
</dbReference>
<keyword evidence="3" id="KW-0238">DNA-binding</keyword>
<reference evidence="3 4" key="1">
    <citation type="submission" date="2019-07" db="EMBL/GenBank/DDBJ databases">
        <authorList>
            <person name="Li J."/>
        </authorList>
    </citation>
    <scope>NUCLEOTIDE SEQUENCE [LARGE SCALE GENOMIC DNA]</scope>
    <source>
        <strain evidence="3 4">TKL69</strain>
    </source>
</reference>
<feature type="transmembrane region" description="Helical" evidence="1">
    <location>
        <begin position="15"/>
        <end position="33"/>
    </location>
</feature>
<sequence>MKGTWYSMTWLKNNWFISVLFVIGIGLGFMQFLQPQQTNEPPGFTMEDSNNLEEDITPISEDLQSESATMMVDVKGEVKQPGVYEVDSSNRVEDVIKHAGGFTKQANPIGVNLAQRVQDEMVIYVPKVGEEGSVVAPAKGHQNKISINNADQDSLEQLNGIGEKKALAIIEYREEHGSFKKVEDLLEVPGIGEKTLKGFEDQVRVP</sequence>
<feature type="domain" description="Helix-hairpin-helix DNA-binding motif class 1" evidence="2">
    <location>
        <begin position="183"/>
        <end position="202"/>
    </location>
</feature>
<dbReference type="NCBIfam" id="TIGR00426">
    <property type="entry name" value="competence protein ComEA helix-hairpin-helix repeat region"/>
    <property type="match status" value="1"/>
</dbReference>
<dbReference type="GO" id="GO:0015627">
    <property type="term" value="C:type II protein secretion system complex"/>
    <property type="evidence" value="ECO:0007669"/>
    <property type="project" value="TreeGrafter"/>
</dbReference>